<evidence type="ECO:0000256" key="2">
    <source>
        <dbReference type="ARBA" id="ARBA00022694"/>
    </source>
</evidence>
<dbReference type="InterPro" id="IPR014721">
    <property type="entry name" value="Ribsml_uS5_D2-typ_fold_subgr"/>
</dbReference>
<dbReference type="PROSITE" id="PS00648">
    <property type="entry name" value="RIBONUCLEASE_P"/>
    <property type="match status" value="1"/>
</dbReference>
<dbReference type="RefSeq" id="WP_204413359.1">
    <property type="nucleotide sequence ID" value="NZ_JAFBED010000001.1"/>
</dbReference>
<accession>A0ABS2NX98</accession>
<dbReference type="Gene3D" id="3.30.230.10">
    <property type="match status" value="1"/>
</dbReference>
<name>A0ABS2NX98_9BACI</name>
<proteinExistence type="inferred from homology"/>
<protein>
    <recommendedName>
        <fullName evidence="7 8">Ribonuclease P protein component</fullName>
        <shortName evidence="7">RNase P protein</shortName>
        <shortName evidence="7">RNaseP protein</shortName>
        <ecNumber evidence="7 8">3.1.26.5</ecNumber>
    </recommendedName>
    <alternativeName>
        <fullName evidence="7">Protein C5</fullName>
    </alternativeName>
</protein>
<keyword evidence="5 7" id="KW-0378">Hydrolase</keyword>
<keyword evidence="3 7" id="KW-0540">Nuclease</keyword>
<sequence length="120" mass="13975">MKKEQRIKKNKEFQHVFQGGKSMANRQFVIYTLEKKEQPDFRIGLSVSKKIGNAVTRNRIKRLVRQAFLEMKEQIPGCVDIVVIARKPTAEMSYEEVQKSLQHIMRKLPLLSNKKGKSCN</sequence>
<comment type="similarity">
    <text evidence="7">Belongs to the RnpA family.</text>
</comment>
<dbReference type="InterPro" id="IPR020568">
    <property type="entry name" value="Ribosomal_Su5_D2-typ_SF"/>
</dbReference>
<keyword evidence="2 7" id="KW-0819">tRNA processing</keyword>
<dbReference type="InterPro" id="IPR020539">
    <property type="entry name" value="RNase_P_CS"/>
</dbReference>
<dbReference type="Proteomes" id="UP000737402">
    <property type="component" value="Unassembled WGS sequence"/>
</dbReference>
<keyword evidence="6 7" id="KW-0694">RNA-binding</keyword>
<evidence type="ECO:0000256" key="1">
    <source>
        <dbReference type="ARBA" id="ARBA00002663"/>
    </source>
</evidence>
<dbReference type="EMBL" id="JAFBED010000001">
    <property type="protein sequence ID" value="MBM7618875.1"/>
    <property type="molecule type" value="Genomic_DNA"/>
</dbReference>
<dbReference type="GO" id="GO:0004526">
    <property type="term" value="F:ribonuclease P activity"/>
    <property type="evidence" value="ECO:0007669"/>
    <property type="project" value="UniProtKB-EC"/>
</dbReference>
<evidence type="ECO:0000256" key="7">
    <source>
        <dbReference type="HAMAP-Rule" id="MF_00227"/>
    </source>
</evidence>
<reference evidence="9 10" key="1">
    <citation type="submission" date="2021-01" db="EMBL/GenBank/DDBJ databases">
        <title>Genomic Encyclopedia of Type Strains, Phase IV (KMG-IV): sequencing the most valuable type-strain genomes for metagenomic binning, comparative biology and taxonomic classification.</title>
        <authorList>
            <person name="Goeker M."/>
        </authorList>
    </citation>
    <scope>NUCLEOTIDE SEQUENCE [LARGE SCALE GENOMIC DNA]</scope>
    <source>
        <strain evidence="9 10">DSM 25879</strain>
    </source>
</reference>
<evidence type="ECO:0000256" key="8">
    <source>
        <dbReference type="NCBIfam" id="TIGR00188"/>
    </source>
</evidence>
<dbReference type="HAMAP" id="MF_00227">
    <property type="entry name" value="RNase_P"/>
    <property type="match status" value="1"/>
</dbReference>
<dbReference type="PANTHER" id="PTHR33992:SF1">
    <property type="entry name" value="RIBONUCLEASE P PROTEIN COMPONENT"/>
    <property type="match status" value="1"/>
</dbReference>
<dbReference type="PANTHER" id="PTHR33992">
    <property type="entry name" value="RIBONUCLEASE P PROTEIN COMPONENT"/>
    <property type="match status" value="1"/>
</dbReference>
<comment type="subunit">
    <text evidence="7">Consists of a catalytic RNA component (M1 or rnpB) and a protein subunit.</text>
</comment>
<evidence type="ECO:0000256" key="6">
    <source>
        <dbReference type="ARBA" id="ARBA00022884"/>
    </source>
</evidence>
<comment type="catalytic activity">
    <reaction evidence="7">
        <text>Endonucleolytic cleavage of RNA, removing 5'-extranucleotides from tRNA precursor.</text>
        <dbReference type="EC" id="3.1.26.5"/>
    </reaction>
</comment>
<evidence type="ECO:0000256" key="3">
    <source>
        <dbReference type="ARBA" id="ARBA00022722"/>
    </source>
</evidence>
<evidence type="ECO:0000313" key="10">
    <source>
        <dbReference type="Proteomes" id="UP000737402"/>
    </source>
</evidence>
<evidence type="ECO:0000256" key="5">
    <source>
        <dbReference type="ARBA" id="ARBA00022801"/>
    </source>
</evidence>
<evidence type="ECO:0000256" key="4">
    <source>
        <dbReference type="ARBA" id="ARBA00022759"/>
    </source>
</evidence>
<gene>
    <name evidence="7" type="primary">rnpA</name>
    <name evidence="9" type="ORF">JOC95_000717</name>
</gene>
<keyword evidence="4 7" id="KW-0255">Endonuclease</keyword>
<dbReference type="EC" id="3.1.26.5" evidence="7 8"/>
<evidence type="ECO:0000313" key="9">
    <source>
        <dbReference type="EMBL" id="MBM7618875.1"/>
    </source>
</evidence>
<dbReference type="Pfam" id="PF00825">
    <property type="entry name" value="Ribonuclease_P"/>
    <property type="match status" value="1"/>
</dbReference>
<comment type="caution">
    <text evidence="9">The sequence shown here is derived from an EMBL/GenBank/DDBJ whole genome shotgun (WGS) entry which is preliminary data.</text>
</comment>
<dbReference type="SUPFAM" id="SSF54211">
    <property type="entry name" value="Ribosomal protein S5 domain 2-like"/>
    <property type="match status" value="1"/>
</dbReference>
<keyword evidence="10" id="KW-1185">Reference proteome</keyword>
<dbReference type="InterPro" id="IPR000100">
    <property type="entry name" value="RNase_P"/>
</dbReference>
<comment type="function">
    <text evidence="1 7">RNaseP catalyzes the removal of the 5'-leader sequence from pre-tRNA to produce the mature 5'-terminus. It can also cleave other RNA substrates such as 4.5S RNA. The protein component plays an auxiliary but essential role in vivo by binding to the 5'-leader sequence and broadening the substrate specificity of the ribozyme.</text>
</comment>
<organism evidence="9 10">
    <name type="scientific">Sutcliffiella tianshenii</name>
    <dbReference type="NCBI Taxonomy" id="1463404"/>
    <lineage>
        <taxon>Bacteria</taxon>
        <taxon>Bacillati</taxon>
        <taxon>Bacillota</taxon>
        <taxon>Bacilli</taxon>
        <taxon>Bacillales</taxon>
        <taxon>Bacillaceae</taxon>
        <taxon>Sutcliffiella</taxon>
    </lineage>
</organism>
<dbReference type="NCBIfam" id="TIGR00188">
    <property type="entry name" value="rnpA"/>
    <property type="match status" value="1"/>
</dbReference>